<evidence type="ECO:0000313" key="3">
    <source>
        <dbReference type="Proteomes" id="UP001231370"/>
    </source>
</evidence>
<dbReference type="Proteomes" id="UP001231370">
    <property type="component" value="Unassembled WGS sequence"/>
</dbReference>
<protein>
    <submittedName>
        <fullName evidence="2">Uncharacterized protein</fullName>
    </submittedName>
</protein>
<proteinExistence type="predicted"/>
<organism evidence="2 3">
    <name type="scientific">Roseofilum halophilum BLCC-M91</name>
    <dbReference type="NCBI Taxonomy" id="3022259"/>
    <lineage>
        <taxon>Bacteria</taxon>
        <taxon>Bacillati</taxon>
        <taxon>Cyanobacteriota</taxon>
        <taxon>Cyanophyceae</taxon>
        <taxon>Desertifilales</taxon>
        <taxon>Desertifilaceae</taxon>
        <taxon>Roseofilum</taxon>
        <taxon>Roseofilum halophilum</taxon>
    </lineage>
</organism>
<feature type="region of interest" description="Disordered" evidence="1">
    <location>
        <begin position="1"/>
        <end position="24"/>
    </location>
</feature>
<evidence type="ECO:0000313" key="2">
    <source>
        <dbReference type="EMBL" id="MDJ1181404.1"/>
    </source>
</evidence>
<dbReference type="RefSeq" id="WP_283764700.1">
    <property type="nucleotide sequence ID" value="NZ_JAQPOK010000164.1"/>
</dbReference>
<gene>
    <name evidence="2" type="ORF">PJF56_21295</name>
</gene>
<sequence length="144" mass="16807">MPRFDPRNPNPPKRNKASEFIDSAEEVNVSRENQRGLIALTKMFNKQPKKSQGSPEVILEKLAPIWETAIEPVLITEFGRRSTLYIIFYQGKHRDEIIMELWDPKYVNQKESQVFNIEGVPPSTTRHFPKNREDAEIGILQDWD</sequence>
<accession>A0ABT7BQD5</accession>
<dbReference type="EMBL" id="JAQPOK010000164">
    <property type="protein sequence ID" value="MDJ1181404.1"/>
    <property type="molecule type" value="Genomic_DNA"/>
</dbReference>
<name>A0ABT7BQD5_9CYAN</name>
<reference evidence="2 3" key="1">
    <citation type="submission" date="2023-01" db="EMBL/GenBank/DDBJ databases">
        <title>Novel diversity within Roseofilum (Cyanobacteria; Desertifilaceae) from marine benthic mats with descriptions of four novel species.</title>
        <authorList>
            <person name="Wang Y."/>
            <person name="Berthold D.E."/>
            <person name="Hu J."/>
            <person name="Lefler F.W."/>
            <person name="Laughinghouse H.D. IV."/>
        </authorList>
    </citation>
    <scope>NUCLEOTIDE SEQUENCE [LARGE SCALE GENOMIC DNA]</scope>
    <source>
        <strain evidence="2 3">BLCC-M91</strain>
    </source>
</reference>
<evidence type="ECO:0000256" key="1">
    <source>
        <dbReference type="SAM" id="MobiDB-lite"/>
    </source>
</evidence>
<keyword evidence="3" id="KW-1185">Reference proteome</keyword>
<comment type="caution">
    <text evidence="2">The sequence shown here is derived from an EMBL/GenBank/DDBJ whole genome shotgun (WGS) entry which is preliminary data.</text>
</comment>